<organism evidence="5 6">
    <name type="scientific">Pusillimonas minor</name>
    <dbReference type="NCBI Taxonomy" id="2697024"/>
    <lineage>
        <taxon>Bacteria</taxon>
        <taxon>Pseudomonadati</taxon>
        <taxon>Pseudomonadota</taxon>
        <taxon>Betaproteobacteria</taxon>
        <taxon>Burkholderiales</taxon>
        <taxon>Alcaligenaceae</taxon>
        <taxon>Pusillimonas</taxon>
    </lineage>
</organism>
<sequence>MQPRQVLFRAGQPFANVYLVRTGYLKTVRHTDTTHERVLHFPMMFDWVGLEGIGLGKHGYDAVALTHTELVALPFNGLLDAARQDAQIERALYEAFSLAQSAHERDADLMTVIGAEQRVGRFLALQAHRHARRGLPAGAFELPMTRRDIGAFLGLSLETVSRALSSLAARGAICIDRRTVHIIDARHLAA</sequence>
<dbReference type="GO" id="GO:0003677">
    <property type="term" value="F:DNA binding"/>
    <property type="evidence" value="ECO:0007669"/>
    <property type="project" value="UniProtKB-KW"/>
</dbReference>
<feature type="domain" description="HTH crp-type" evidence="4">
    <location>
        <begin position="113"/>
        <end position="186"/>
    </location>
</feature>
<accession>A0A842HMG8</accession>
<dbReference type="Pfam" id="PF13545">
    <property type="entry name" value="HTH_Crp_2"/>
    <property type="match status" value="1"/>
</dbReference>
<dbReference type="InterPro" id="IPR000595">
    <property type="entry name" value="cNMP-bd_dom"/>
</dbReference>
<dbReference type="SUPFAM" id="SSF51206">
    <property type="entry name" value="cAMP-binding domain-like"/>
    <property type="match status" value="1"/>
</dbReference>
<evidence type="ECO:0000313" key="5">
    <source>
        <dbReference type="EMBL" id="MBC2769446.1"/>
    </source>
</evidence>
<protein>
    <submittedName>
        <fullName evidence="5">Crp/Fnr family transcriptional regulator</fullName>
    </submittedName>
</protein>
<comment type="caution">
    <text evidence="5">The sequence shown here is derived from an EMBL/GenBank/DDBJ whole genome shotgun (WGS) entry which is preliminary data.</text>
</comment>
<proteinExistence type="predicted"/>
<dbReference type="Gene3D" id="1.10.10.10">
    <property type="entry name" value="Winged helix-like DNA-binding domain superfamily/Winged helix DNA-binding domain"/>
    <property type="match status" value="1"/>
</dbReference>
<keyword evidence="2" id="KW-0238">DNA-binding</keyword>
<gene>
    <name evidence="5" type="ORF">GTU67_05880</name>
</gene>
<dbReference type="PROSITE" id="PS51063">
    <property type="entry name" value="HTH_CRP_2"/>
    <property type="match status" value="1"/>
</dbReference>
<dbReference type="InterPro" id="IPR018490">
    <property type="entry name" value="cNMP-bd_dom_sf"/>
</dbReference>
<keyword evidence="3" id="KW-0804">Transcription</keyword>
<dbReference type="GO" id="GO:0003700">
    <property type="term" value="F:DNA-binding transcription factor activity"/>
    <property type="evidence" value="ECO:0007669"/>
    <property type="project" value="InterPro"/>
</dbReference>
<dbReference type="InterPro" id="IPR036390">
    <property type="entry name" value="WH_DNA-bd_sf"/>
</dbReference>
<dbReference type="InterPro" id="IPR036388">
    <property type="entry name" value="WH-like_DNA-bd_sf"/>
</dbReference>
<dbReference type="CDD" id="cd00038">
    <property type="entry name" value="CAP_ED"/>
    <property type="match status" value="1"/>
</dbReference>
<dbReference type="PRINTS" id="PR00034">
    <property type="entry name" value="HTHCRP"/>
</dbReference>
<dbReference type="EMBL" id="JACJUU010000003">
    <property type="protein sequence ID" value="MBC2769446.1"/>
    <property type="molecule type" value="Genomic_DNA"/>
</dbReference>
<dbReference type="Proteomes" id="UP000545386">
    <property type="component" value="Unassembled WGS sequence"/>
</dbReference>
<evidence type="ECO:0000256" key="1">
    <source>
        <dbReference type="ARBA" id="ARBA00023015"/>
    </source>
</evidence>
<evidence type="ECO:0000256" key="3">
    <source>
        <dbReference type="ARBA" id="ARBA00023163"/>
    </source>
</evidence>
<evidence type="ECO:0000259" key="4">
    <source>
        <dbReference type="PROSITE" id="PS51063"/>
    </source>
</evidence>
<dbReference type="AlphaFoldDB" id="A0A842HMG8"/>
<dbReference type="InterPro" id="IPR012318">
    <property type="entry name" value="HTH_CRP"/>
</dbReference>
<keyword evidence="1" id="KW-0805">Transcription regulation</keyword>
<dbReference type="PROSITE" id="PS00042">
    <property type="entry name" value="HTH_CRP_1"/>
    <property type="match status" value="1"/>
</dbReference>
<dbReference type="Pfam" id="PF00027">
    <property type="entry name" value="cNMP_binding"/>
    <property type="match status" value="1"/>
</dbReference>
<name>A0A842HMG8_9BURK</name>
<keyword evidence="6" id="KW-1185">Reference proteome</keyword>
<dbReference type="CDD" id="cd00092">
    <property type="entry name" value="HTH_CRP"/>
    <property type="match status" value="1"/>
</dbReference>
<dbReference type="SUPFAM" id="SSF46785">
    <property type="entry name" value="Winged helix' DNA-binding domain"/>
    <property type="match status" value="1"/>
</dbReference>
<reference evidence="5 6" key="1">
    <citation type="submission" date="2020-08" db="EMBL/GenBank/DDBJ databases">
        <title>Paraeoetvoesia sp. YC-7-48 draft genome sequence.</title>
        <authorList>
            <person name="Yao L."/>
        </authorList>
    </citation>
    <scope>NUCLEOTIDE SEQUENCE [LARGE SCALE GENOMIC DNA]</scope>
    <source>
        <strain evidence="6">YC-7-48</strain>
    </source>
</reference>
<dbReference type="Gene3D" id="2.60.120.10">
    <property type="entry name" value="Jelly Rolls"/>
    <property type="match status" value="1"/>
</dbReference>
<dbReference type="InterPro" id="IPR018335">
    <property type="entry name" value="Tscrpt_reg_HTH_Crp-type_CS"/>
</dbReference>
<dbReference type="RefSeq" id="WP_185779176.1">
    <property type="nucleotide sequence ID" value="NZ_JACJUU010000003.1"/>
</dbReference>
<dbReference type="InterPro" id="IPR014710">
    <property type="entry name" value="RmlC-like_jellyroll"/>
</dbReference>
<dbReference type="SMART" id="SM00419">
    <property type="entry name" value="HTH_CRP"/>
    <property type="match status" value="1"/>
</dbReference>
<evidence type="ECO:0000313" key="6">
    <source>
        <dbReference type="Proteomes" id="UP000545386"/>
    </source>
</evidence>
<evidence type="ECO:0000256" key="2">
    <source>
        <dbReference type="ARBA" id="ARBA00023125"/>
    </source>
</evidence>